<dbReference type="Gene3D" id="1.20.1250.20">
    <property type="entry name" value="MFS general substrate transporter like domains"/>
    <property type="match status" value="1"/>
</dbReference>
<comment type="similarity">
    <text evidence="2 7">Belongs to the major facilitator superfamily. Sugar transporter (TC 2.A.1.1) family.</text>
</comment>
<name>A0A0U1M100_TALIS</name>
<evidence type="ECO:0000256" key="3">
    <source>
        <dbReference type="ARBA" id="ARBA00022448"/>
    </source>
</evidence>
<dbReference type="PANTHER" id="PTHR48022:SF13">
    <property type="entry name" value="MAJOR FACILITATOR SUPERFAMILY (MFS) PROFILE DOMAIN-CONTAINING PROTEIN"/>
    <property type="match status" value="1"/>
</dbReference>
<evidence type="ECO:0000313" key="10">
    <source>
        <dbReference type="EMBL" id="CRG89092.1"/>
    </source>
</evidence>
<dbReference type="Pfam" id="PF00083">
    <property type="entry name" value="Sugar_tr"/>
    <property type="match status" value="1"/>
</dbReference>
<dbReference type="InterPro" id="IPR020846">
    <property type="entry name" value="MFS_dom"/>
</dbReference>
<accession>A0A0U1M100</accession>
<evidence type="ECO:0000256" key="7">
    <source>
        <dbReference type="RuleBase" id="RU003346"/>
    </source>
</evidence>
<feature type="transmembrane region" description="Helical" evidence="8">
    <location>
        <begin position="157"/>
        <end position="174"/>
    </location>
</feature>
<reference evidence="10 11" key="1">
    <citation type="submission" date="2015-04" db="EMBL/GenBank/DDBJ databases">
        <authorList>
            <person name="Syromyatnikov M.Y."/>
            <person name="Popov V.N."/>
        </authorList>
    </citation>
    <scope>NUCLEOTIDE SEQUENCE [LARGE SCALE GENOMIC DNA]</scope>
    <source>
        <strain evidence="10">WF-38-12</strain>
    </source>
</reference>
<dbReference type="GO" id="GO:0005351">
    <property type="term" value="F:carbohydrate:proton symporter activity"/>
    <property type="evidence" value="ECO:0007669"/>
    <property type="project" value="TreeGrafter"/>
</dbReference>
<feature type="transmembrane region" description="Helical" evidence="8">
    <location>
        <begin position="93"/>
        <end position="113"/>
    </location>
</feature>
<keyword evidence="4 8" id="KW-0812">Transmembrane</keyword>
<evidence type="ECO:0000256" key="6">
    <source>
        <dbReference type="ARBA" id="ARBA00023136"/>
    </source>
</evidence>
<keyword evidence="5 8" id="KW-1133">Transmembrane helix</keyword>
<sequence>MEAREKPRDSQSPAGTQQVENVAIQTVVGSESYNEAAILEPPQLTHPTNLLLVLCLMVGFLCQTMNGFDGALFNGLLANNIFLGYFHGSDSGIWAGLVSAMYQIGGVCALPFVGPAIDTWGRRVGMFLGSFLIVVGTIVCGLTIFNPTAGQFMGGRFVLGFGVSIAAAAGPIYVAETIHPAFRGIVTGYCNTFWFIGSILASSAVRGGISLTTNESWQIPVWLQMVFSGGIICTCWMIPESPRWLYVNGKREKAAAVLTKWHGLGDPESVWVKLQLSEYEAHLNITGSDKKFWDYSTLFNTRANFYRLACNCVFSIFAQWAGNGVLTYFLVPALKGAGFTSSVTQANINLGYSCFQFFWALIGASFIDKIGRRPMMLYGMASCSLVWIGVLTASSQVTDSQGNSNQAASNATLAFIFIFGAVFSFSLTPLQALYPVEILSYEMRAKGMAFSSLAVNAAGLLNQFAWPVSLAKIGWKTYIIFVVWDAIQTVVMYFLLPETKNRTLEELDNIFEARNPVKESTKPTRIAVDTDNNVVDIKGDDA</sequence>
<dbReference type="InterPro" id="IPR005828">
    <property type="entry name" value="MFS_sugar_transport-like"/>
</dbReference>
<feature type="transmembrane region" description="Helical" evidence="8">
    <location>
        <begin position="478"/>
        <end position="496"/>
    </location>
</feature>
<organism evidence="10 11">
    <name type="scientific">Talaromyces islandicus</name>
    <name type="common">Penicillium islandicum</name>
    <dbReference type="NCBI Taxonomy" id="28573"/>
    <lineage>
        <taxon>Eukaryota</taxon>
        <taxon>Fungi</taxon>
        <taxon>Dikarya</taxon>
        <taxon>Ascomycota</taxon>
        <taxon>Pezizomycotina</taxon>
        <taxon>Eurotiomycetes</taxon>
        <taxon>Eurotiomycetidae</taxon>
        <taxon>Eurotiales</taxon>
        <taxon>Trichocomaceae</taxon>
        <taxon>Talaromyces</taxon>
        <taxon>Talaromyces sect. Islandici</taxon>
    </lineage>
</organism>
<dbReference type="SUPFAM" id="SSF103473">
    <property type="entry name" value="MFS general substrate transporter"/>
    <property type="match status" value="1"/>
</dbReference>
<feature type="transmembrane region" description="Helical" evidence="8">
    <location>
        <begin position="217"/>
        <end position="238"/>
    </location>
</feature>
<keyword evidence="11" id="KW-1185">Reference proteome</keyword>
<evidence type="ECO:0000256" key="8">
    <source>
        <dbReference type="SAM" id="Phobius"/>
    </source>
</evidence>
<evidence type="ECO:0000256" key="1">
    <source>
        <dbReference type="ARBA" id="ARBA00004141"/>
    </source>
</evidence>
<dbReference type="InterPro" id="IPR003663">
    <property type="entry name" value="Sugar/inositol_transpt"/>
</dbReference>
<dbReference type="Proteomes" id="UP000054383">
    <property type="component" value="Unassembled WGS sequence"/>
</dbReference>
<feature type="transmembrane region" description="Helical" evidence="8">
    <location>
        <begin position="308"/>
        <end position="330"/>
    </location>
</feature>
<evidence type="ECO:0000313" key="11">
    <source>
        <dbReference type="Proteomes" id="UP000054383"/>
    </source>
</evidence>
<evidence type="ECO:0000256" key="2">
    <source>
        <dbReference type="ARBA" id="ARBA00010992"/>
    </source>
</evidence>
<evidence type="ECO:0000256" key="4">
    <source>
        <dbReference type="ARBA" id="ARBA00022692"/>
    </source>
</evidence>
<feature type="transmembrane region" description="Helical" evidence="8">
    <location>
        <begin position="375"/>
        <end position="393"/>
    </location>
</feature>
<dbReference type="AlphaFoldDB" id="A0A0U1M100"/>
<dbReference type="InterPro" id="IPR050360">
    <property type="entry name" value="MFS_Sugar_Transporters"/>
</dbReference>
<keyword evidence="6 8" id="KW-0472">Membrane</keyword>
<dbReference type="InterPro" id="IPR036259">
    <property type="entry name" value="MFS_trans_sf"/>
</dbReference>
<dbReference type="GO" id="GO:0016020">
    <property type="term" value="C:membrane"/>
    <property type="evidence" value="ECO:0007669"/>
    <property type="project" value="UniProtKB-SubCell"/>
</dbReference>
<dbReference type="OMA" id="INHPAYR"/>
<dbReference type="NCBIfam" id="TIGR00879">
    <property type="entry name" value="SP"/>
    <property type="match status" value="1"/>
</dbReference>
<evidence type="ECO:0000256" key="5">
    <source>
        <dbReference type="ARBA" id="ARBA00022989"/>
    </source>
</evidence>
<feature type="transmembrane region" description="Helical" evidence="8">
    <location>
        <begin position="125"/>
        <end position="145"/>
    </location>
</feature>
<feature type="transmembrane region" description="Helical" evidence="8">
    <location>
        <begin position="350"/>
        <end position="368"/>
    </location>
</feature>
<protein>
    <submittedName>
        <fullName evidence="10">Lactose permease</fullName>
    </submittedName>
</protein>
<dbReference type="PANTHER" id="PTHR48022">
    <property type="entry name" value="PLASTIDIC GLUCOSE TRANSPORTER 4"/>
    <property type="match status" value="1"/>
</dbReference>
<keyword evidence="3 7" id="KW-0813">Transport</keyword>
<proteinExistence type="inferred from homology"/>
<feature type="domain" description="Major facilitator superfamily (MFS) profile" evidence="9">
    <location>
        <begin position="55"/>
        <end position="500"/>
    </location>
</feature>
<feature type="transmembrane region" description="Helical" evidence="8">
    <location>
        <begin position="413"/>
        <end position="436"/>
    </location>
</feature>
<comment type="subcellular location">
    <subcellularLocation>
        <location evidence="1">Membrane</location>
        <topology evidence="1">Multi-pass membrane protein</topology>
    </subcellularLocation>
</comment>
<feature type="transmembrane region" description="Helical" evidence="8">
    <location>
        <begin position="448"/>
        <end position="466"/>
    </location>
</feature>
<evidence type="ECO:0000259" key="9">
    <source>
        <dbReference type="PROSITE" id="PS50850"/>
    </source>
</evidence>
<dbReference type="PROSITE" id="PS50850">
    <property type="entry name" value="MFS"/>
    <property type="match status" value="1"/>
</dbReference>
<dbReference type="FunFam" id="1.20.1250.20:FF:000217">
    <property type="entry name" value="MFS lactose permease, putative"/>
    <property type="match status" value="1"/>
</dbReference>
<feature type="transmembrane region" description="Helical" evidence="8">
    <location>
        <begin position="50"/>
        <end position="73"/>
    </location>
</feature>
<gene>
    <name evidence="10" type="ORF">PISL3812_06127</name>
</gene>
<dbReference type="EMBL" id="CVMT01000005">
    <property type="protein sequence ID" value="CRG89092.1"/>
    <property type="molecule type" value="Genomic_DNA"/>
</dbReference>
<dbReference type="OrthoDB" id="6133115at2759"/>
<feature type="transmembrane region" description="Helical" evidence="8">
    <location>
        <begin position="186"/>
        <end position="205"/>
    </location>
</feature>